<evidence type="ECO:0000313" key="3">
    <source>
        <dbReference type="Proteomes" id="UP000093795"/>
    </source>
</evidence>
<dbReference type="RefSeq" id="WP_065121460.1">
    <property type="nucleotide sequence ID" value="NZ_LZKQ01000165.1"/>
</dbReference>
<dbReference type="STRING" id="1790.A5645_14410"/>
<reference evidence="2 3" key="1">
    <citation type="submission" date="2016-06" db="EMBL/GenBank/DDBJ databases">
        <authorList>
            <person name="Kjaerup R.B."/>
            <person name="Dalgaard T.S."/>
            <person name="Juul-Madsen H.R."/>
        </authorList>
    </citation>
    <scope>NUCLEOTIDE SEQUENCE [LARGE SCALE GENOMIC DNA]</scope>
    <source>
        <strain evidence="2 3">1081914.2</strain>
    </source>
</reference>
<feature type="region of interest" description="Disordered" evidence="1">
    <location>
        <begin position="335"/>
        <end position="366"/>
    </location>
</feature>
<evidence type="ECO:0000313" key="2">
    <source>
        <dbReference type="EMBL" id="OBI82529.1"/>
    </source>
</evidence>
<name>A0A1A3C609_MYCAS</name>
<protein>
    <submittedName>
        <fullName evidence="2">Uncharacterized protein</fullName>
    </submittedName>
</protein>
<dbReference type="eggNOG" id="COG0791">
    <property type="taxonomic scope" value="Bacteria"/>
</dbReference>
<organism evidence="2 3">
    <name type="scientific">Mycobacterium asiaticum</name>
    <dbReference type="NCBI Taxonomy" id="1790"/>
    <lineage>
        <taxon>Bacteria</taxon>
        <taxon>Bacillati</taxon>
        <taxon>Actinomycetota</taxon>
        <taxon>Actinomycetes</taxon>
        <taxon>Mycobacteriales</taxon>
        <taxon>Mycobacteriaceae</taxon>
        <taxon>Mycobacterium</taxon>
    </lineage>
</organism>
<feature type="region of interest" description="Disordered" evidence="1">
    <location>
        <begin position="432"/>
        <end position="462"/>
    </location>
</feature>
<feature type="compositionally biased region" description="Gly residues" evidence="1">
    <location>
        <begin position="343"/>
        <end position="352"/>
    </location>
</feature>
<dbReference type="AlphaFoldDB" id="A0A1A3C609"/>
<gene>
    <name evidence="2" type="ORF">A9X01_22100</name>
</gene>
<sequence length="462" mass="44823">MGTTDPAPDAGSPGQFDPTAGFDHQPVINQLENDLQAWLNRPVQDILNQFNLGQLPTGGPEFGDFGGEGIPAEFAGAQGPGGMGSNFAGGLLKPVTDMLGTLGPGVFQGMNPTQMFGGVTQAFQQAAGGLQQSLGQMMGGMGGQGWSGAGATAAAAKTGETLANGAAVGAQGTALGGEFTAAAANVEQGQARLIEILTQCQNELEALAAGLPWTAPNMVESASRASALATECITELESTLTSQAAATTATGAPIAVTQGPEMAMGMLGPMLSVGMSMIGPALQAGMMPLTMGVQAGTQALQAGMQAGTSLASGLGQAAQGAGAAAPASALGHTGRMVSAAHPSGGGHGGGGAAATTPARMTPSSPLVQNENNAAAAVARTAMARPSGGAAGISGAGMMAPGAAGYGAQGGKAGASGSHTSAAFLHTTDQGGEIVGDLGHASPPVIGDTAIDPDDSPDVKLRI</sequence>
<accession>A0A1A3C609</accession>
<evidence type="ECO:0000256" key="1">
    <source>
        <dbReference type="SAM" id="MobiDB-lite"/>
    </source>
</evidence>
<comment type="caution">
    <text evidence="2">The sequence shown here is derived from an EMBL/GenBank/DDBJ whole genome shotgun (WGS) entry which is preliminary data.</text>
</comment>
<dbReference type="Proteomes" id="UP000093795">
    <property type="component" value="Unassembled WGS sequence"/>
</dbReference>
<proteinExistence type="predicted"/>
<feature type="region of interest" description="Disordered" evidence="1">
    <location>
        <begin position="1"/>
        <end position="24"/>
    </location>
</feature>
<dbReference type="EMBL" id="LZKQ01000165">
    <property type="protein sequence ID" value="OBI82529.1"/>
    <property type="molecule type" value="Genomic_DNA"/>
</dbReference>